<keyword evidence="4" id="KW-1185">Reference proteome</keyword>
<feature type="domain" description="DUF4174" evidence="2">
    <location>
        <begin position="26"/>
        <end position="135"/>
    </location>
</feature>
<dbReference type="Pfam" id="PF13778">
    <property type="entry name" value="DUF4174"/>
    <property type="match status" value="1"/>
</dbReference>
<name>A0ABV5HQT3_9VIBR</name>
<comment type="caution">
    <text evidence="3">The sequence shown here is derived from an EMBL/GenBank/DDBJ whole genome shotgun (WGS) entry which is preliminary data.</text>
</comment>
<reference evidence="3 4" key="1">
    <citation type="submission" date="2024-09" db="EMBL/GenBank/DDBJ databases">
        <authorList>
            <person name="Sun Q."/>
            <person name="Mori K."/>
        </authorList>
    </citation>
    <scope>NUCLEOTIDE SEQUENCE [LARGE SCALE GENOMIC DNA]</scope>
    <source>
        <strain evidence="3 4">CECT 8064</strain>
    </source>
</reference>
<gene>
    <name evidence="3" type="ORF">ACFFUV_16615</name>
</gene>
<organism evidence="3 4">
    <name type="scientific">Vibrio olivae</name>
    <dbReference type="NCBI Taxonomy" id="1243002"/>
    <lineage>
        <taxon>Bacteria</taxon>
        <taxon>Pseudomonadati</taxon>
        <taxon>Pseudomonadota</taxon>
        <taxon>Gammaproteobacteria</taxon>
        <taxon>Vibrionales</taxon>
        <taxon>Vibrionaceae</taxon>
        <taxon>Vibrio</taxon>
    </lineage>
</organism>
<dbReference type="EMBL" id="JBHMEP010000006">
    <property type="protein sequence ID" value="MFB9136594.1"/>
    <property type="molecule type" value="Genomic_DNA"/>
</dbReference>
<dbReference type="Proteomes" id="UP001589645">
    <property type="component" value="Unassembled WGS sequence"/>
</dbReference>
<accession>A0ABV5HQT3</accession>
<dbReference type="RefSeq" id="WP_390194839.1">
    <property type="nucleotide sequence ID" value="NZ_JBHMEP010000006.1"/>
</dbReference>
<evidence type="ECO:0000259" key="2">
    <source>
        <dbReference type="Pfam" id="PF13778"/>
    </source>
</evidence>
<evidence type="ECO:0000256" key="1">
    <source>
        <dbReference type="ARBA" id="ARBA00022729"/>
    </source>
</evidence>
<evidence type="ECO:0000313" key="4">
    <source>
        <dbReference type="Proteomes" id="UP001589645"/>
    </source>
</evidence>
<keyword evidence="1" id="KW-0732">Signal</keyword>
<evidence type="ECO:0000313" key="3">
    <source>
        <dbReference type="EMBL" id="MFB9136594.1"/>
    </source>
</evidence>
<proteinExistence type="predicted"/>
<sequence length="145" mass="17273">MHRFFYVIISMLFATTAWSYPNYTNSWSHRSLLYFAPTFDKQVNEFQLQALKYHCQLEARDVITLILAADGNSEPKWVKEQYNIAQLFVNYDVRPSQHTLILIGKDGQEKLRFDHEVDWPLITQTIDGMPMRQEEMRQRRDHCSV</sequence>
<dbReference type="InterPro" id="IPR025232">
    <property type="entry name" value="DUF4174"/>
</dbReference>
<protein>
    <submittedName>
        <fullName evidence="3">DUF4174 domain-containing protein</fullName>
    </submittedName>
</protein>